<dbReference type="EMBL" id="LR025085">
    <property type="protein sequence ID" value="VAX76655.1"/>
    <property type="molecule type" value="Genomic_DNA"/>
</dbReference>
<dbReference type="InterPro" id="IPR002676">
    <property type="entry name" value="RimM_N"/>
</dbReference>
<comment type="similarity">
    <text evidence="5">Belongs to the RimM family.</text>
</comment>
<comment type="domain">
    <text evidence="5">The PRC barrel domain binds ribosomal protein uS19.</text>
</comment>
<dbReference type="PANTHER" id="PTHR33692">
    <property type="entry name" value="RIBOSOME MATURATION FACTOR RIMM"/>
    <property type="match status" value="1"/>
</dbReference>
<dbReference type="Pfam" id="PF01782">
    <property type="entry name" value="RimM"/>
    <property type="match status" value="1"/>
</dbReference>
<dbReference type="HAMAP" id="MF_00014">
    <property type="entry name" value="Ribosome_mat_RimM"/>
    <property type="match status" value="1"/>
</dbReference>
<dbReference type="InterPro" id="IPR009000">
    <property type="entry name" value="Transl_B-barrel_sf"/>
</dbReference>
<evidence type="ECO:0000256" key="2">
    <source>
        <dbReference type="ARBA" id="ARBA00022517"/>
    </source>
</evidence>
<keyword evidence="3 5" id="KW-0698">rRNA processing</keyword>
<dbReference type="Proteomes" id="UP000271849">
    <property type="component" value="Chromosome"/>
</dbReference>
<dbReference type="NCBIfam" id="TIGR02273">
    <property type="entry name" value="16S_RimM"/>
    <property type="match status" value="1"/>
</dbReference>
<reference evidence="9" key="1">
    <citation type="submission" date="2018-09" db="EMBL/GenBank/DDBJ databases">
        <authorList>
            <person name="Manzano-Marin A."/>
            <person name="Manzano-Marin A."/>
        </authorList>
    </citation>
    <scope>NUCLEOTIDE SEQUENCE [LARGE SCALE GENOMIC DNA]</scope>
    <source>
        <strain evidence="9">BuCistrobi</strain>
    </source>
</reference>
<evidence type="ECO:0000313" key="9">
    <source>
        <dbReference type="Proteomes" id="UP000271849"/>
    </source>
</evidence>
<dbReference type="GO" id="GO:0006364">
    <property type="term" value="P:rRNA processing"/>
    <property type="evidence" value="ECO:0007669"/>
    <property type="project" value="UniProtKB-UniRule"/>
</dbReference>
<dbReference type="Gene3D" id="2.30.30.240">
    <property type="entry name" value="PRC-barrel domain"/>
    <property type="match status" value="1"/>
</dbReference>
<keyword evidence="1 5" id="KW-0963">Cytoplasm</keyword>
<evidence type="ECO:0000256" key="3">
    <source>
        <dbReference type="ARBA" id="ARBA00022552"/>
    </source>
</evidence>
<protein>
    <recommendedName>
        <fullName evidence="5">Ribosome maturation factor RimM</fullName>
    </recommendedName>
</protein>
<evidence type="ECO:0000256" key="4">
    <source>
        <dbReference type="ARBA" id="ARBA00023186"/>
    </source>
</evidence>
<keyword evidence="4 5" id="KW-0143">Chaperone</keyword>
<comment type="subunit">
    <text evidence="5">Binds ribosomal protein uS19.</text>
</comment>
<dbReference type="GO" id="GO:0005737">
    <property type="term" value="C:cytoplasm"/>
    <property type="evidence" value="ECO:0007669"/>
    <property type="project" value="UniProtKB-SubCell"/>
</dbReference>
<comment type="function">
    <text evidence="5">An accessory protein needed during the final step in the assembly of 30S ribosomal subunit, possibly for assembly of the head region. Essential for efficient processing of 16S rRNA. May be needed both before and after RbfA during the maturation of 16S rRNA. It has affinity for free ribosomal 30S subunits but not for 70S ribosomes.</text>
</comment>
<evidence type="ECO:0000256" key="1">
    <source>
        <dbReference type="ARBA" id="ARBA00022490"/>
    </source>
</evidence>
<dbReference type="RefSeq" id="WP_158349131.1">
    <property type="nucleotide sequence ID" value="NZ_LR025085.1"/>
</dbReference>
<dbReference type="InterPro" id="IPR056792">
    <property type="entry name" value="PRC_RimM"/>
</dbReference>
<dbReference type="InterPro" id="IPR011033">
    <property type="entry name" value="PRC_barrel-like_sf"/>
</dbReference>
<evidence type="ECO:0000259" key="7">
    <source>
        <dbReference type="Pfam" id="PF24986"/>
    </source>
</evidence>
<dbReference type="OrthoDB" id="9783509at2"/>
<dbReference type="Pfam" id="PF24986">
    <property type="entry name" value="PRC_RimM"/>
    <property type="match status" value="1"/>
</dbReference>
<gene>
    <name evidence="5 8" type="primary">rimM</name>
    <name evidence="8" type="ORF">BUCINSTRO3249_0257</name>
</gene>
<name>A0A3B1E0V3_9GAMM</name>
<proteinExistence type="inferred from homology"/>
<accession>A0A3B1E0V3</accession>
<dbReference type="Gene3D" id="2.40.30.60">
    <property type="entry name" value="RimM"/>
    <property type="match status" value="1"/>
</dbReference>
<feature type="domain" description="Ribosome maturation factor RimM PRC barrel" evidence="7">
    <location>
        <begin position="97"/>
        <end position="163"/>
    </location>
</feature>
<dbReference type="AlphaFoldDB" id="A0A3B1E0V3"/>
<comment type="subcellular location">
    <subcellularLocation>
        <location evidence="5">Cytoplasm</location>
    </subcellularLocation>
</comment>
<dbReference type="PANTHER" id="PTHR33692:SF1">
    <property type="entry name" value="RIBOSOME MATURATION FACTOR RIMM"/>
    <property type="match status" value="1"/>
</dbReference>
<feature type="domain" description="RimM N-terminal" evidence="6">
    <location>
        <begin position="4"/>
        <end position="85"/>
    </location>
</feature>
<dbReference type="GO" id="GO:0005840">
    <property type="term" value="C:ribosome"/>
    <property type="evidence" value="ECO:0007669"/>
    <property type="project" value="InterPro"/>
</dbReference>
<dbReference type="SUPFAM" id="SSF50447">
    <property type="entry name" value="Translation proteins"/>
    <property type="match status" value="1"/>
</dbReference>
<organism evidence="8 9">
    <name type="scientific">Buchnera aphidicola</name>
    <name type="common">Cinara strobi</name>
    <dbReference type="NCBI Taxonomy" id="1921549"/>
    <lineage>
        <taxon>Bacteria</taxon>
        <taxon>Pseudomonadati</taxon>
        <taxon>Pseudomonadota</taxon>
        <taxon>Gammaproteobacteria</taxon>
        <taxon>Enterobacterales</taxon>
        <taxon>Erwiniaceae</taxon>
        <taxon>Buchnera</taxon>
    </lineage>
</organism>
<dbReference type="SUPFAM" id="SSF50346">
    <property type="entry name" value="PRC-barrel domain"/>
    <property type="match status" value="1"/>
</dbReference>
<dbReference type="GO" id="GO:0042274">
    <property type="term" value="P:ribosomal small subunit biogenesis"/>
    <property type="evidence" value="ECO:0007669"/>
    <property type="project" value="UniProtKB-UniRule"/>
</dbReference>
<dbReference type="InterPro" id="IPR011961">
    <property type="entry name" value="RimM"/>
</dbReference>
<keyword evidence="2 5" id="KW-0690">Ribosome biogenesis</keyword>
<evidence type="ECO:0000313" key="8">
    <source>
        <dbReference type="EMBL" id="VAX76655.1"/>
    </source>
</evidence>
<dbReference type="InterPro" id="IPR036976">
    <property type="entry name" value="RimM_N_sf"/>
</dbReference>
<dbReference type="GO" id="GO:0043022">
    <property type="term" value="F:ribosome binding"/>
    <property type="evidence" value="ECO:0007669"/>
    <property type="project" value="InterPro"/>
</dbReference>
<evidence type="ECO:0000259" key="6">
    <source>
        <dbReference type="Pfam" id="PF01782"/>
    </source>
</evidence>
<sequence>MIIIGKIGNPYGILGWIHVISFTELKENIFKYFPWNIEKINIKIKKSDVIKYKLHIKNFIIQFKNIHTRTQAYKFANKNIFIKNDQLPQLGNKNYYWKDIKKCTIFNLKKKIIGPIINILENRVYNILEVWYKEKNKTIYIPFIQPNFIKKINISKKIIISKWV</sequence>
<evidence type="ECO:0000256" key="5">
    <source>
        <dbReference type="HAMAP-Rule" id="MF_00014"/>
    </source>
</evidence>
<dbReference type="STRING" id="1921549.GCA_900128825_00256"/>